<evidence type="ECO:0000313" key="1">
    <source>
        <dbReference type="Proteomes" id="UP000000437"/>
    </source>
</evidence>
<gene>
    <name evidence="2" type="primary">LOC100334219</name>
</gene>
<dbReference type="Proteomes" id="UP000000437">
    <property type="component" value="Chromosome 3"/>
</dbReference>
<protein>
    <submittedName>
        <fullName evidence="2">Interferon-induced very large GTPase 1</fullName>
    </submittedName>
</protein>
<keyword evidence="1" id="KW-1185">Reference proteome</keyword>
<name>A0AC58J0M7_DANRE</name>
<accession>A0AC58J0M7</accession>
<proteinExistence type="predicted"/>
<organism evidence="1 2">
    <name type="scientific">Danio rerio</name>
    <name type="common">Zebrafish</name>
    <name type="synonym">Brachydanio rerio</name>
    <dbReference type="NCBI Taxonomy" id="7955"/>
    <lineage>
        <taxon>Eukaryota</taxon>
        <taxon>Metazoa</taxon>
        <taxon>Chordata</taxon>
        <taxon>Craniata</taxon>
        <taxon>Vertebrata</taxon>
        <taxon>Euteleostomi</taxon>
        <taxon>Actinopterygii</taxon>
        <taxon>Neopterygii</taxon>
        <taxon>Teleostei</taxon>
        <taxon>Ostariophysi</taxon>
        <taxon>Cypriniformes</taxon>
        <taxon>Danionidae</taxon>
        <taxon>Danioninae</taxon>
        <taxon>Danio</taxon>
    </lineage>
</organism>
<evidence type="ECO:0000313" key="2">
    <source>
        <dbReference type="RefSeq" id="XP_073800035.1"/>
    </source>
</evidence>
<dbReference type="RefSeq" id="XP_073800035.1">
    <property type="nucleotide sequence ID" value="XM_073943934.1"/>
</dbReference>
<reference evidence="2" key="1">
    <citation type="submission" date="2025-08" db="UniProtKB">
        <authorList>
            <consortium name="RefSeq"/>
        </authorList>
    </citation>
    <scope>IDENTIFICATION</scope>
    <source>
        <strain evidence="2">Tuebingen</strain>
        <tissue evidence="2">Fibroblasts and whole tissue</tissue>
    </source>
</reference>
<sequence>MIRVGRSSPDLDRPNMSDLRIVLLGKSVSENSEVGNFILGRSAFDSEAPPGVVERVGGRLKDRYVTLINSPQLLHTNISDDQITQTVRECVSLSDPGPHVVVLLLQHQQCSAEDQERVEKLQDSFSERLFQHTMVLSTQESTEPNEILQKIIQTCSNRHFSLQRSSSADDLLEAFEDIEKSNEGRHLICAQYGASKCVTAEKQDTQTPHEKLNVMVCGSDGSLKSFISELILQHTHRISENRRTDVVLHGHQINVLELPAMFNTELSEEVMCQTLRCVSLCHPGVHAFLLIIPDAPLNNEDKAEIEEIQTIFSSRVNKHLMILIMQSSEHQTTELNEETQAVIQSFGCRHHIFSPKTQVFTLMEDIENMLKENRGAFFSTETFLEAQAKKLMKYEEMEKKLQSLETNLLSQGLTDNEDELRIVLLGKTGVGKSATGNTILGGNAFKAELSQESVTQESQSETREINGRHITVIDTPGLFDTELTNEEIQKEISNCISMILPGPHVFIIVLNLGQRFTQEEAKSVEIIQETFGENSLMYTMVLFTRGDDLKNKTIDQCLGKPGSPLISLIEACGHRFHVFNNNQTEDRTQVADLLEKIDNMVKANGGSFYSCKMFREMERKKQEQQMKILMDRVRETEEEMKKLEEEKERIKMMMKEEQQNQEKERKIREEELKREIREQEKQQRETRDEMKRERETSKQEIEEIRKEKEKLQKEIDLLKNSIENERQNHDNYRKRREEEFEKREQQYKAQLKEKEREVQENLKKNQEEWEKLKLEEKMKREEEEKKIRERELKIASEFEKLKQESDKTKRENEELQSKLEEEENKMEILAETLNREREELMKRNEDGKEKMRIKMEEVYRESEELMKRHEEERKRLKMIIEEESQNQDRERQRREELQSEIREQEKHQREIQDQIKSERETFRHEIEKLKKDYETEMDRMMNKAEKRKEEYKTQIKEKEANEREIKEEMKRDRETFKHDLEEIRKEKQKIKAENETLQAKYDTEIARLMNILDSERKRRIEYTEKEEQYITQLKQREQQEKEMKREREEWEKQQKEEEEKRKQISDKQIQTLKSEMEEIIRQKETIEKEKVEQLQELEKRLKEESSTREEQQRNHEETVKVLEEKHEKELVIKRVQWREEYEKEKEEMKISSEQQAEKEAIETVEVRAERIQQLFQRLHLHRTEKLRAADVHQIYEHSLLTHESCAEEELVQTFIQKILMMNYRARYIQTNSTNQLRVIDSSEDEYDIFDVDFRNISDSTTQSDLIHPMDVQMAVFQCADGFLKQLMVTKLSQCQFALPLLVPNPETQQIEFPLWTFRQINKSWNIKNANNETISQTQPIYKAQTPIVFFFRFGSVSSSKSELMNSLINDKHNTFFHRNCPGSSRSRVLMDGVVEIAWFCPSGKDTDKFNNCVAFCNLHGNAGYNEKQWKILTEMASVNVFLLPRLNRNYRHAEMIQILYRNKNPLICLFTEDESPIIEIQKGKYKIGLKDRSQAEVSEELRRAISDCLSESSSTFRLDAFKHPDIRVDEEDDEGCRRGRAAAQQMISLLEKKKLTEIKESFLPHQGKLWHQWSQKNKELHRPRGDEPVRVISSNKTEMMNIRKQQHASDISEFIKHFIKKMCLHAELEQVFILKWLSILLDEHISDDLSDLHDKCNKTWSMIVKLKDQKDNNKPEQLKTKQAELERISEDLQGAAFGLEHIMREIGQIYESCSFVKENKKDLPVHFSSLPSLAAEMMISGFPLELMDGDAAHVSLVWISAVLDQLIQKLGDQTRVFVLSVLGTMNSGKSTMLNAMFGLQFAVGAGRTTKGAFMQLVKVSEEMKTQMNCDYILVVDTEGLHALELSGRSTRHHDNELATFVVGLANLTLINIFGENSSEMQDILQIVVQAFMRMKKVRLNPSCVFVHQNISDITAGEKNMEGRRKLQQTLDEMTKLAAEDEVYDAECFNEVIRFDVQKDVKYVAQLWEGSPPMAPPNPNYCDNVQELKKSITSHASKSQGIKLKDLKYQIKDTWEALLNERFVFSFRNSSEILAYRKLETKYSKWSWKLHSAMLETENKLLNKIENEDIHEVKETHLQFELKTTSDEVEKSMSEFFENVPDADILIQWKPSFQIKIRDLQENIVRETKRKLNEILQLRGLKKKIDAQRTWHENTLYEKSKELALKLKDKTHDEEKLKKEFDMFWEQSVIKIIRDTPKIKDIDIMRDMRKLLSDVYRSFSVADWNEKRDIFKVESYDDYVNMKKPRGIKEAFTNAIKFAKETFGYSLSREDQSQIRSLVTDLAQQTDKIIESFKISKMGYNISCIHQFIDYIRARLTQHEEVHKKYRFKREFFVDLVLSICNRSEKTFTDQHRLFREANDPVIYIEKKREEYYSIFKKHIQGATSAVIFGEIICQKLKEPIKQSIYKKTARNLTDELRSNCESLNGNRSKLEKHILKTLAEEEDFDKYLNYIHNPRDHFKSFIKDEVSCYIRDKFSISVLPKMKENIELLLQKIMITAHQSTEHVQVNSGDVGLWLKGFTQQLSDQLIFSEEHLSGVKYDDVDDFRLLEDVIRQELPQVTLEICNMDKFNEKLDYRFRPDELLIDHLCQCCWAQCPFCGVICTNTIESHAGDHSAHCHRIDGINGMHNYQTEDLSADFCTTLVITTKSFCVSEEWFPFNKYRTAGGVYATWSITPDQSELPYWKWFVCRFQKELEKYYKKKFQGDGEIPAEWKNHTKQHAIESLDKYFQY</sequence>